<proteinExistence type="predicted"/>
<evidence type="ECO:0000313" key="1">
    <source>
        <dbReference type="EMBL" id="KAK5616544.1"/>
    </source>
</evidence>
<accession>A0AAV9S5E2</accession>
<protein>
    <submittedName>
        <fullName evidence="1">Uncharacterized protein</fullName>
    </submittedName>
</protein>
<dbReference type="AlphaFoldDB" id="A0AAV9S5E2"/>
<sequence>MDQIYQIYPCIEGSGGSQQEIQLLAIQTRFAGVLDDKDALLAAVVSCPKFKLQWLRDAGRRERVKELLITECRTTAPALQLLAKVRWPFSLLRQSQRRPTLQNSKSWTTLGQPMAFKFCIDFQTMHFV</sequence>
<organism evidence="1 2">
    <name type="scientific">Crenichthys baileyi</name>
    <name type="common">White River springfish</name>
    <dbReference type="NCBI Taxonomy" id="28760"/>
    <lineage>
        <taxon>Eukaryota</taxon>
        <taxon>Metazoa</taxon>
        <taxon>Chordata</taxon>
        <taxon>Craniata</taxon>
        <taxon>Vertebrata</taxon>
        <taxon>Euteleostomi</taxon>
        <taxon>Actinopterygii</taxon>
        <taxon>Neopterygii</taxon>
        <taxon>Teleostei</taxon>
        <taxon>Neoteleostei</taxon>
        <taxon>Acanthomorphata</taxon>
        <taxon>Ovalentaria</taxon>
        <taxon>Atherinomorphae</taxon>
        <taxon>Cyprinodontiformes</taxon>
        <taxon>Goodeidae</taxon>
        <taxon>Crenichthys</taxon>
    </lineage>
</organism>
<name>A0AAV9S5E2_9TELE</name>
<reference evidence="1 2" key="1">
    <citation type="submission" date="2021-06" db="EMBL/GenBank/DDBJ databases">
        <authorList>
            <person name="Palmer J.M."/>
        </authorList>
    </citation>
    <scope>NUCLEOTIDE SEQUENCE [LARGE SCALE GENOMIC DNA]</scope>
    <source>
        <strain evidence="1 2">MEX-2019</strain>
        <tissue evidence="1">Muscle</tissue>
    </source>
</reference>
<evidence type="ECO:0000313" key="2">
    <source>
        <dbReference type="Proteomes" id="UP001311232"/>
    </source>
</evidence>
<dbReference type="Proteomes" id="UP001311232">
    <property type="component" value="Unassembled WGS sequence"/>
</dbReference>
<keyword evidence="2" id="KW-1185">Reference proteome</keyword>
<gene>
    <name evidence="1" type="ORF">CRENBAI_007778</name>
</gene>
<comment type="caution">
    <text evidence="1">The sequence shown here is derived from an EMBL/GenBank/DDBJ whole genome shotgun (WGS) entry which is preliminary data.</text>
</comment>
<dbReference type="EMBL" id="JAHHUM010000882">
    <property type="protein sequence ID" value="KAK5616544.1"/>
    <property type="molecule type" value="Genomic_DNA"/>
</dbReference>